<evidence type="ECO:0000313" key="7">
    <source>
        <dbReference type="EMBL" id="KFQ62026.1"/>
    </source>
</evidence>
<dbReference type="InterPro" id="IPR013525">
    <property type="entry name" value="ABC2_TM"/>
</dbReference>
<reference evidence="7 8" key="1">
    <citation type="submission" date="2014-04" db="EMBL/GenBank/DDBJ databases">
        <title>Genome evolution of avian class.</title>
        <authorList>
            <person name="Zhang G."/>
            <person name="Li C."/>
        </authorList>
    </citation>
    <scope>NUCLEOTIDE SEQUENCE [LARGE SCALE GENOMIC DNA]</scope>
    <source>
        <strain evidence="7">BGI_N334</strain>
    </source>
</reference>
<keyword evidence="4 5" id="KW-0472">Membrane</keyword>
<keyword evidence="3 5" id="KW-1133">Transmembrane helix</keyword>
<dbReference type="EMBL" id="KK486130">
    <property type="protein sequence ID" value="KFQ62026.1"/>
    <property type="molecule type" value="Genomic_DNA"/>
</dbReference>
<keyword evidence="2 5" id="KW-0812">Transmembrane</keyword>
<feature type="transmembrane region" description="Helical" evidence="5">
    <location>
        <begin position="122"/>
        <end position="142"/>
    </location>
</feature>
<protein>
    <submittedName>
        <fullName evidence="7">ATP-binding cassette sub-family A member 5</fullName>
    </submittedName>
</protein>
<feature type="non-terminal residue" evidence="7">
    <location>
        <position position="1"/>
    </location>
</feature>
<proteinExistence type="predicted"/>
<dbReference type="InterPro" id="IPR026082">
    <property type="entry name" value="ABCA"/>
</dbReference>
<sequence>LMAGVIIEEVENEKKLEKRGTLEEDVIGVVFKDDFSYRLRFQSYSVVSPSDAFEHIDTCSDFSSSHCKVPLYWYAGFLSLQSSIDAAVIEMKTNHSVWEEMKSISGVRLRSPLIKPVYKLGYIWFIIYIILCFSPYMYFLSVKVMREKKKLKVLMKAMGLQDIAFWLSWSLLYTVYVAITSSLLTLITI</sequence>
<gene>
    <name evidence="7" type="ORF">N334_02774</name>
</gene>
<keyword evidence="8" id="KW-1185">Reference proteome</keyword>
<evidence type="ECO:0000259" key="6">
    <source>
        <dbReference type="Pfam" id="PF12698"/>
    </source>
</evidence>
<feature type="non-terminal residue" evidence="7">
    <location>
        <position position="189"/>
    </location>
</feature>
<name>A0A091TTN8_PELCR</name>
<feature type="transmembrane region" description="Helical" evidence="5">
    <location>
        <begin position="163"/>
        <end position="187"/>
    </location>
</feature>
<keyword evidence="7" id="KW-0547">Nucleotide-binding</keyword>
<evidence type="ECO:0000256" key="4">
    <source>
        <dbReference type="ARBA" id="ARBA00023136"/>
    </source>
</evidence>
<organism evidence="7 8">
    <name type="scientific">Pelecanus crispus</name>
    <name type="common">Dalmatian pelican</name>
    <dbReference type="NCBI Taxonomy" id="36300"/>
    <lineage>
        <taxon>Eukaryota</taxon>
        <taxon>Metazoa</taxon>
        <taxon>Chordata</taxon>
        <taxon>Craniata</taxon>
        <taxon>Vertebrata</taxon>
        <taxon>Euteleostomi</taxon>
        <taxon>Archelosauria</taxon>
        <taxon>Archosauria</taxon>
        <taxon>Dinosauria</taxon>
        <taxon>Saurischia</taxon>
        <taxon>Theropoda</taxon>
        <taxon>Coelurosauria</taxon>
        <taxon>Aves</taxon>
        <taxon>Neognathae</taxon>
        <taxon>Neoaves</taxon>
        <taxon>Aequornithes</taxon>
        <taxon>Pelecaniformes</taxon>
        <taxon>Pelecanidae</taxon>
        <taxon>Pelecanus</taxon>
    </lineage>
</organism>
<dbReference type="GO" id="GO:0016020">
    <property type="term" value="C:membrane"/>
    <property type="evidence" value="ECO:0007669"/>
    <property type="project" value="InterPro"/>
</dbReference>
<dbReference type="Pfam" id="PF12698">
    <property type="entry name" value="ABC2_membrane_3"/>
    <property type="match status" value="1"/>
</dbReference>
<comment type="subcellular location">
    <subcellularLocation>
        <location evidence="1">Membrane</location>
        <topology evidence="1">Multi-pass membrane protein</topology>
    </subcellularLocation>
</comment>
<evidence type="ECO:0000256" key="5">
    <source>
        <dbReference type="SAM" id="Phobius"/>
    </source>
</evidence>
<evidence type="ECO:0000256" key="1">
    <source>
        <dbReference type="ARBA" id="ARBA00004141"/>
    </source>
</evidence>
<feature type="domain" description="ABC-2 type transporter transmembrane" evidence="6">
    <location>
        <begin position="30"/>
        <end position="187"/>
    </location>
</feature>
<dbReference type="GO" id="GO:0140359">
    <property type="term" value="F:ABC-type transporter activity"/>
    <property type="evidence" value="ECO:0007669"/>
    <property type="project" value="InterPro"/>
</dbReference>
<evidence type="ECO:0000256" key="2">
    <source>
        <dbReference type="ARBA" id="ARBA00022692"/>
    </source>
</evidence>
<dbReference type="AlphaFoldDB" id="A0A091TTN8"/>
<evidence type="ECO:0000313" key="8">
    <source>
        <dbReference type="Proteomes" id="UP000054150"/>
    </source>
</evidence>
<accession>A0A091TTN8</accession>
<keyword evidence="7" id="KW-0067">ATP-binding</keyword>
<dbReference type="GO" id="GO:0005524">
    <property type="term" value="F:ATP binding"/>
    <property type="evidence" value="ECO:0007669"/>
    <property type="project" value="UniProtKB-KW"/>
</dbReference>
<dbReference type="Proteomes" id="UP000054150">
    <property type="component" value="Unassembled WGS sequence"/>
</dbReference>
<evidence type="ECO:0000256" key="3">
    <source>
        <dbReference type="ARBA" id="ARBA00022989"/>
    </source>
</evidence>
<dbReference type="PANTHER" id="PTHR19229">
    <property type="entry name" value="ATP-BINDING CASSETTE TRANSPORTER SUBFAMILY A ABCA"/>
    <property type="match status" value="1"/>
</dbReference>
<dbReference type="PANTHER" id="PTHR19229:SF274">
    <property type="entry name" value="ABC-TYPE ORGANIC ANION TRANSPORTER ABCA8"/>
    <property type="match status" value="1"/>
</dbReference>
<dbReference type="GO" id="GO:0005319">
    <property type="term" value="F:lipid transporter activity"/>
    <property type="evidence" value="ECO:0007669"/>
    <property type="project" value="TreeGrafter"/>
</dbReference>